<evidence type="ECO:0000313" key="1">
    <source>
        <dbReference type="EMBL" id="GJT07620.1"/>
    </source>
</evidence>
<feature type="non-terminal residue" evidence="1">
    <location>
        <position position="187"/>
    </location>
</feature>
<keyword evidence="2" id="KW-1185">Reference proteome</keyword>
<name>A0ABQ5AYA1_9ASTR</name>
<sequence>MCGTKASAEQKQKLEEMMLELLKDCRQKELYCMHNDVEDLIERALNSKLLSINLKSQRLDKEKQEVKNIVEHAPKCRTRFTKCLKNFKVIHKKSSISLNNTPQISPVIAITPDLPSEEPEYSLSMGDENLSTIPEMESDEVIKSSVENLVPIRSESKDFSDNESECDVPVCDESSLTFTTFSNPLFD</sequence>
<dbReference type="EMBL" id="BQNB010012765">
    <property type="protein sequence ID" value="GJT07620.1"/>
    <property type="molecule type" value="Genomic_DNA"/>
</dbReference>
<organism evidence="1 2">
    <name type="scientific">Tanacetum coccineum</name>
    <dbReference type="NCBI Taxonomy" id="301880"/>
    <lineage>
        <taxon>Eukaryota</taxon>
        <taxon>Viridiplantae</taxon>
        <taxon>Streptophyta</taxon>
        <taxon>Embryophyta</taxon>
        <taxon>Tracheophyta</taxon>
        <taxon>Spermatophyta</taxon>
        <taxon>Magnoliopsida</taxon>
        <taxon>eudicotyledons</taxon>
        <taxon>Gunneridae</taxon>
        <taxon>Pentapetalae</taxon>
        <taxon>asterids</taxon>
        <taxon>campanulids</taxon>
        <taxon>Asterales</taxon>
        <taxon>Asteraceae</taxon>
        <taxon>Asteroideae</taxon>
        <taxon>Anthemideae</taxon>
        <taxon>Anthemidinae</taxon>
        <taxon>Tanacetum</taxon>
    </lineage>
</organism>
<comment type="caution">
    <text evidence="1">The sequence shown here is derived from an EMBL/GenBank/DDBJ whole genome shotgun (WGS) entry which is preliminary data.</text>
</comment>
<evidence type="ECO:0000313" key="2">
    <source>
        <dbReference type="Proteomes" id="UP001151760"/>
    </source>
</evidence>
<proteinExistence type="predicted"/>
<reference evidence="1" key="2">
    <citation type="submission" date="2022-01" db="EMBL/GenBank/DDBJ databases">
        <authorList>
            <person name="Yamashiro T."/>
            <person name="Shiraishi A."/>
            <person name="Satake H."/>
            <person name="Nakayama K."/>
        </authorList>
    </citation>
    <scope>NUCLEOTIDE SEQUENCE</scope>
</reference>
<protein>
    <submittedName>
        <fullName evidence="1">Uncharacterized protein</fullName>
    </submittedName>
</protein>
<reference evidence="1" key="1">
    <citation type="journal article" date="2022" name="Int. J. Mol. Sci.">
        <title>Draft Genome of Tanacetum Coccineum: Genomic Comparison of Closely Related Tanacetum-Family Plants.</title>
        <authorList>
            <person name="Yamashiro T."/>
            <person name="Shiraishi A."/>
            <person name="Nakayama K."/>
            <person name="Satake H."/>
        </authorList>
    </citation>
    <scope>NUCLEOTIDE SEQUENCE</scope>
</reference>
<dbReference type="Proteomes" id="UP001151760">
    <property type="component" value="Unassembled WGS sequence"/>
</dbReference>
<gene>
    <name evidence="1" type="ORF">Tco_0842082</name>
</gene>
<accession>A0ABQ5AYA1</accession>